<protein>
    <recommendedName>
        <fullName evidence="3">TIGR02265 family protein</fullName>
    </recommendedName>
</protein>
<organism evidence="1 2">
    <name type="scientific">Melittangium boletus DSM 14713</name>
    <dbReference type="NCBI Taxonomy" id="1294270"/>
    <lineage>
        <taxon>Bacteria</taxon>
        <taxon>Pseudomonadati</taxon>
        <taxon>Myxococcota</taxon>
        <taxon>Myxococcia</taxon>
        <taxon>Myxococcales</taxon>
        <taxon>Cystobacterineae</taxon>
        <taxon>Archangiaceae</taxon>
        <taxon>Melittangium</taxon>
    </lineage>
</organism>
<dbReference type="NCBIfam" id="TIGR02265">
    <property type="entry name" value="Mxa_TIGR02265"/>
    <property type="match status" value="1"/>
</dbReference>
<dbReference type="EMBL" id="CP022163">
    <property type="protein sequence ID" value="ATB34178.1"/>
    <property type="molecule type" value="Genomic_DNA"/>
</dbReference>
<dbReference type="Pfam" id="PF09536">
    <property type="entry name" value="DUF2378"/>
    <property type="match status" value="1"/>
</dbReference>
<dbReference type="KEGG" id="mbd:MEBOL_007679"/>
<evidence type="ECO:0008006" key="3">
    <source>
        <dbReference type="Google" id="ProtNLM"/>
    </source>
</evidence>
<reference evidence="1 2" key="1">
    <citation type="submission" date="2017-06" db="EMBL/GenBank/DDBJ databases">
        <authorList>
            <person name="Kim H.J."/>
            <person name="Triplett B.A."/>
        </authorList>
    </citation>
    <scope>NUCLEOTIDE SEQUENCE [LARGE SCALE GENOMIC DNA]</scope>
    <source>
        <strain evidence="1 2">DSM 14713</strain>
    </source>
</reference>
<evidence type="ECO:0000313" key="2">
    <source>
        <dbReference type="Proteomes" id="UP000217289"/>
    </source>
</evidence>
<proteinExistence type="predicted"/>
<name>A0A250ISD9_9BACT</name>
<sequence length="210" mass="23707">MLLPMGHLENAGSTQPLEFWLQDLERRRALMKPEHTMRGFFFNGLMENIRTLGDEALARRCLEACGEERFVDFFNYSVQLLPPILRTSLPLLAERHGGGENALRQVGRRASSDFMASVAGKAMLMLAQNRPRPLINSIPSAFRVGMSFSHAELTWMGPTRGRLQMDISYMPPPFHEGMVRYMLEATSAQGIQVTARATGELLITCDFSWE</sequence>
<keyword evidence="2" id="KW-1185">Reference proteome</keyword>
<evidence type="ECO:0000313" key="1">
    <source>
        <dbReference type="EMBL" id="ATB34178.1"/>
    </source>
</evidence>
<dbReference type="AlphaFoldDB" id="A0A250ISD9"/>
<dbReference type="InterPro" id="IPR011751">
    <property type="entry name" value="Mxa_paralog_2265"/>
</dbReference>
<gene>
    <name evidence="1" type="ORF">MEBOL_007679</name>
</gene>
<dbReference type="Proteomes" id="UP000217289">
    <property type="component" value="Chromosome"/>
</dbReference>
<accession>A0A250ISD9</accession>